<proteinExistence type="predicted"/>
<reference evidence="3 4" key="1">
    <citation type="journal article" date="2011" name="PLoS Pathog.">
        <title>Endophytic Life Strategies Decoded by Genome and Transcriptome Analyses of the Mutualistic Root Symbiont Piriformospora indica.</title>
        <authorList>
            <person name="Zuccaro A."/>
            <person name="Lahrmann U."/>
            <person name="Guldener U."/>
            <person name="Langen G."/>
            <person name="Pfiffi S."/>
            <person name="Biedenkopf D."/>
            <person name="Wong P."/>
            <person name="Samans B."/>
            <person name="Grimm C."/>
            <person name="Basiewicz M."/>
            <person name="Murat C."/>
            <person name="Martin F."/>
            <person name="Kogel K.H."/>
        </authorList>
    </citation>
    <scope>NUCLEOTIDE SEQUENCE [LARGE SCALE GENOMIC DNA]</scope>
    <source>
        <strain evidence="3 4">DSM 11827</strain>
    </source>
</reference>
<dbReference type="EMBL" id="CAFZ01000353">
    <property type="protein sequence ID" value="CCA74768.1"/>
    <property type="molecule type" value="Genomic_DNA"/>
</dbReference>
<evidence type="ECO:0000256" key="1">
    <source>
        <dbReference type="SAM" id="MobiDB-lite"/>
    </source>
</evidence>
<evidence type="ECO:0000259" key="2">
    <source>
        <dbReference type="Pfam" id="PF20236"/>
    </source>
</evidence>
<protein>
    <recommendedName>
        <fullName evidence="2">DUF6593 domain-containing protein</fullName>
    </recommendedName>
</protein>
<comment type="caution">
    <text evidence="3">The sequence shown here is derived from an EMBL/GenBank/DDBJ whole genome shotgun (WGS) entry which is preliminary data.</text>
</comment>
<gene>
    <name evidence="3" type="ORF">PIIN_08726</name>
</gene>
<evidence type="ECO:0000313" key="4">
    <source>
        <dbReference type="Proteomes" id="UP000007148"/>
    </source>
</evidence>
<feature type="region of interest" description="Disordered" evidence="1">
    <location>
        <begin position="1"/>
        <end position="29"/>
    </location>
</feature>
<dbReference type="OrthoDB" id="3256331at2759"/>
<dbReference type="Pfam" id="PF20236">
    <property type="entry name" value="DUF6593"/>
    <property type="match status" value="1"/>
</dbReference>
<dbReference type="AlphaFoldDB" id="G4TTX5"/>
<evidence type="ECO:0000313" key="3">
    <source>
        <dbReference type="EMBL" id="CCA74768.1"/>
    </source>
</evidence>
<dbReference type="HOGENOM" id="CLU_1066033_0_0_1"/>
<keyword evidence="4" id="KW-1185">Reference proteome</keyword>
<dbReference type="Proteomes" id="UP000007148">
    <property type="component" value="Unassembled WGS sequence"/>
</dbReference>
<accession>G4TTX5</accession>
<feature type="domain" description="DUF6593" evidence="2">
    <location>
        <begin position="47"/>
        <end position="252"/>
    </location>
</feature>
<sequence>MDCDDFGSSFESPSSSSRQSPRSSLDSFDEPWFEPTDYFRIDISSEDPTNASFTTETGKTLYRTVSFQEPIGSRPSTASSMKPPHITRVSRLYGNTARAAREAASKRRGGAGNGSSHATTSAAAEIGLMVAEMEWLEKTRSSRIRFGRRLGSPKHDVVDVRIDEFLKNTKGRGQSTMFAAADGRIFKWKANGNAPVELIQCERGRRVSTPLVTYQEANPEEGTAACLHVSTSLLSMIDQVIVSWVIMERDRRLYIDRKSTI</sequence>
<feature type="compositionally biased region" description="Low complexity" evidence="1">
    <location>
        <begin position="8"/>
        <end position="26"/>
    </location>
</feature>
<name>G4TTX5_SERID</name>
<dbReference type="InParanoid" id="G4TTX5"/>
<organism evidence="3 4">
    <name type="scientific">Serendipita indica (strain DSM 11827)</name>
    <name type="common">Root endophyte fungus</name>
    <name type="synonym">Piriformospora indica</name>
    <dbReference type="NCBI Taxonomy" id="1109443"/>
    <lineage>
        <taxon>Eukaryota</taxon>
        <taxon>Fungi</taxon>
        <taxon>Dikarya</taxon>
        <taxon>Basidiomycota</taxon>
        <taxon>Agaricomycotina</taxon>
        <taxon>Agaricomycetes</taxon>
        <taxon>Sebacinales</taxon>
        <taxon>Serendipitaceae</taxon>
        <taxon>Serendipita</taxon>
    </lineage>
</organism>
<feature type="region of interest" description="Disordered" evidence="1">
    <location>
        <begin position="97"/>
        <end position="119"/>
    </location>
</feature>
<dbReference type="InterPro" id="IPR046528">
    <property type="entry name" value="DUF6593"/>
</dbReference>